<evidence type="ECO:0000313" key="1">
    <source>
        <dbReference type="EMBL" id="KAA8522583.1"/>
    </source>
</evidence>
<dbReference type="AlphaFoldDB" id="A0A5J4ZUT2"/>
<sequence>MLIKARDLYVQSMSGCAGQVGYGSAMGCPTAQVPSTLPKSFSVSSSKSGNDEDFSELIRAASTRSRGNKIELDLLRRQQSREPPTTGVNVVPRSQSVGIGRIDEDMPCEFGEDIKVKTDICPRSRSYAVSSKRTG</sequence>
<protein>
    <submittedName>
        <fullName evidence="1">Uncharacterized protein</fullName>
    </submittedName>
</protein>
<gene>
    <name evidence="1" type="ORF">F0562_013056</name>
</gene>
<dbReference type="PANTHER" id="PTHR33526:SF4">
    <property type="entry name" value="OS07G0123800 PROTEIN"/>
    <property type="match status" value="1"/>
</dbReference>
<accession>A0A5J4ZUT2</accession>
<proteinExistence type="predicted"/>
<evidence type="ECO:0000313" key="2">
    <source>
        <dbReference type="Proteomes" id="UP000325577"/>
    </source>
</evidence>
<dbReference type="InterPro" id="IPR016972">
    <property type="entry name" value="UCP031279"/>
</dbReference>
<name>A0A5J4ZUT2_9ASTE</name>
<dbReference type="OrthoDB" id="694638at2759"/>
<keyword evidence="2" id="KW-1185">Reference proteome</keyword>
<dbReference type="PROSITE" id="PS51257">
    <property type="entry name" value="PROKAR_LIPOPROTEIN"/>
    <property type="match status" value="1"/>
</dbReference>
<dbReference type="Proteomes" id="UP000325577">
    <property type="component" value="Linkage Group LG5"/>
</dbReference>
<reference evidence="1 2" key="1">
    <citation type="submission" date="2019-09" db="EMBL/GenBank/DDBJ databases">
        <title>A chromosome-level genome assembly of the Chinese tupelo Nyssa sinensis.</title>
        <authorList>
            <person name="Yang X."/>
            <person name="Kang M."/>
            <person name="Yang Y."/>
            <person name="Xiong H."/>
            <person name="Wang M."/>
            <person name="Zhang Z."/>
            <person name="Wang Z."/>
            <person name="Wu H."/>
            <person name="Ma T."/>
            <person name="Liu J."/>
            <person name="Xi Z."/>
        </authorList>
    </citation>
    <scope>NUCLEOTIDE SEQUENCE [LARGE SCALE GENOMIC DNA]</scope>
    <source>
        <strain evidence="1">J267</strain>
        <tissue evidence="1">Leaf</tissue>
    </source>
</reference>
<dbReference type="EMBL" id="CM018048">
    <property type="protein sequence ID" value="KAA8522583.1"/>
    <property type="molecule type" value="Genomic_DNA"/>
</dbReference>
<dbReference type="PIRSF" id="PIRSF031279">
    <property type="entry name" value="UCP031279"/>
    <property type="match status" value="1"/>
</dbReference>
<organism evidence="1 2">
    <name type="scientific">Nyssa sinensis</name>
    <dbReference type="NCBI Taxonomy" id="561372"/>
    <lineage>
        <taxon>Eukaryota</taxon>
        <taxon>Viridiplantae</taxon>
        <taxon>Streptophyta</taxon>
        <taxon>Embryophyta</taxon>
        <taxon>Tracheophyta</taxon>
        <taxon>Spermatophyta</taxon>
        <taxon>Magnoliopsida</taxon>
        <taxon>eudicotyledons</taxon>
        <taxon>Gunneridae</taxon>
        <taxon>Pentapetalae</taxon>
        <taxon>asterids</taxon>
        <taxon>Cornales</taxon>
        <taxon>Nyssaceae</taxon>
        <taxon>Nyssa</taxon>
    </lineage>
</organism>
<dbReference type="PANTHER" id="PTHR33526">
    <property type="entry name" value="OS07G0123800 PROTEIN"/>
    <property type="match status" value="1"/>
</dbReference>